<sequence>MTHVTQLLRRGTPTHDPHHGAPGRPAHNVAALCRGAAAPPHAPSDRIHRLCLGGNRNCAGRRRDGIRPRRRRHLRVSARRCSTRRAPDLTVHLADAPFDHHAALAGAEDRKHFT</sequence>
<evidence type="ECO:0000256" key="1">
    <source>
        <dbReference type="SAM" id="MobiDB-lite"/>
    </source>
</evidence>
<name>Q0SKI7_RHOJR</name>
<reference evidence="3" key="1">
    <citation type="journal article" date="2006" name="Proc. Natl. Acad. Sci. U.S.A.">
        <title>The complete genome of Rhodococcus sp. RHA1 provides insights into a catabolic powerhouse.</title>
        <authorList>
            <person name="McLeod M.P."/>
            <person name="Warren R.L."/>
            <person name="Hsiao W.W.L."/>
            <person name="Araki N."/>
            <person name="Myhre M."/>
            <person name="Fernandes C."/>
            <person name="Miyazawa D."/>
            <person name="Wong W."/>
            <person name="Lillquist A.L."/>
            <person name="Wang D."/>
            <person name="Dosanjh M."/>
            <person name="Hara H."/>
            <person name="Petrescu A."/>
            <person name="Morin R.D."/>
            <person name="Yang G."/>
            <person name="Stott J.M."/>
            <person name="Schein J.E."/>
            <person name="Shin H."/>
            <person name="Smailus D."/>
            <person name="Siddiqui A.S."/>
            <person name="Marra M.A."/>
            <person name="Jones S.J.M."/>
            <person name="Holt R."/>
            <person name="Brinkman F.S.L."/>
            <person name="Miyauchi K."/>
            <person name="Fukuda M."/>
            <person name="Davies J.E."/>
            <person name="Mohn W.W."/>
            <person name="Eltis L.D."/>
        </authorList>
    </citation>
    <scope>NUCLEOTIDE SEQUENCE [LARGE SCALE GENOMIC DNA]</scope>
    <source>
        <strain evidence="3">RHA1</strain>
    </source>
</reference>
<organism evidence="2 3">
    <name type="scientific">Rhodococcus jostii (strain RHA1)</name>
    <dbReference type="NCBI Taxonomy" id="101510"/>
    <lineage>
        <taxon>Bacteria</taxon>
        <taxon>Bacillati</taxon>
        <taxon>Actinomycetota</taxon>
        <taxon>Actinomycetes</taxon>
        <taxon>Mycobacteriales</taxon>
        <taxon>Nocardiaceae</taxon>
        <taxon>Rhodococcus</taxon>
    </lineage>
</organism>
<dbReference type="HOGENOM" id="CLU_2119198_0_0_11"/>
<proteinExistence type="predicted"/>
<feature type="region of interest" description="Disordered" evidence="1">
    <location>
        <begin position="1"/>
        <end position="26"/>
    </location>
</feature>
<protein>
    <submittedName>
        <fullName evidence="2">Uncharacterized protein</fullName>
    </submittedName>
</protein>
<dbReference type="Proteomes" id="UP000008710">
    <property type="component" value="Chromosome"/>
</dbReference>
<accession>Q0SKI7</accession>
<gene>
    <name evidence="2" type="ordered locus">RHA1_ro00113</name>
</gene>
<evidence type="ECO:0000313" key="2">
    <source>
        <dbReference type="EMBL" id="ABG91949.1"/>
    </source>
</evidence>
<dbReference type="AlphaFoldDB" id="Q0SKI7"/>
<dbReference type="KEGG" id="rha:RHA1_ro00113"/>
<dbReference type="EMBL" id="CP000431">
    <property type="protein sequence ID" value="ABG91949.1"/>
    <property type="molecule type" value="Genomic_DNA"/>
</dbReference>
<evidence type="ECO:0000313" key="3">
    <source>
        <dbReference type="Proteomes" id="UP000008710"/>
    </source>
</evidence>